<gene>
    <name evidence="4" type="ORF">HNR57_004340</name>
</gene>
<dbReference type="PANTHER" id="PTHR11908">
    <property type="entry name" value="XANTHINE DEHYDROGENASE"/>
    <property type="match status" value="1"/>
</dbReference>
<dbReference type="SMART" id="SM01008">
    <property type="entry name" value="Ald_Xan_dh_C"/>
    <property type="match status" value="1"/>
</dbReference>
<reference evidence="4 5" key="1">
    <citation type="submission" date="2020-08" db="EMBL/GenBank/DDBJ databases">
        <title>Genomic Encyclopedia of Type Strains, Phase IV (KMG-IV): sequencing the most valuable type-strain genomes for metagenomic binning, comparative biology and taxonomic classification.</title>
        <authorList>
            <person name="Goeker M."/>
        </authorList>
    </citation>
    <scope>NUCLEOTIDE SEQUENCE [LARGE SCALE GENOMIC DNA]</scope>
    <source>
        <strain evidence="4 5">DSM 43350</strain>
    </source>
</reference>
<feature type="domain" description="Aldehyde oxidase/xanthine dehydrogenase a/b hammerhead" evidence="3">
    <location>
        <begin position="26"/>
        <end position="135"/>
    </location>
</feature>
<dbReference type="InterPro" id="IPR016208">
    <property type="entry name" value="Ald_Oxase/xanthine_DH-like"/>
</dbReference>
<evidence type="ECO:0000256" key="2">
    <source>
        <dbReference type="ARBA" id="ARBA00023002"/>
    </source>
</evidence>
<dbReference type="Pfam" id="PF01315">
    <property type="entry name" value="Ald_Xan_dh_C"/>
    <property type="match status" value="1"/>
</dbReference>
<evidence type="ECO:0000259" key="3">
    <source>
        <dbReference type="SMART" id="SM01008"/>
    </source>
</evidence>
<evidence type="ECO:0000313" key="5">
    <source>
        <dbReference type="Proteomes" id="UP000591537"/>
    </source>
</evidence>
<dbReference type="GO" id="GO:0004854">
    <property type="term" value="F:xanthine dehydrogenase activity"/>
    <property type="evidence" value="ECO:0007669"/>
    <property type="project" value="UniProtKB-EC"/>
</dbReference>
<dbReference type="Gene3D" id="3.30.365.10">
    <property type="entry name" value="Aldehyde oxidase/xanthine dehydrogenase, molybdopterin binding domain"/>
    <property type="match status" value="4"/>
</dbReference>
<dbReference type="GO" id="GO:0005506">
    <property type="term" value="F:iron ion binding"/>
    <property type="evidence" value="ECO:0007669"/>
    <property type="project" value="InterPro"/>
</dbReference>
<dbReference type="Pfam" id="PF02738">
    <property type="entry name" value="MoCoBD_1"/>
    <property type="match status" value="1"/>
</dbReference>
<dbReference type="InterPro" id="IPR046867">
    <property type="entry name" value="AldOxase/xan_DH_MoCoBD2"/>
</dbReference>
<dbReference type="Gene3D" id="3.90.1170.50">
    <property type="entry name" value="Aldehyde oxidase/xanthine dehydrogenase, a/b hammerhead"/>
    <property type="match status" value="1"/>
</dbReference>
<dbReference type="RefSeq" id="WP_184561773.1">
    <property type="nucleotide sequence ID" value="NZ_BAAARS010000007.1"/>
</dbReference>
<dbReference type="Proteomes" id="UP000591537">
    <property type="component" value="Unassembled WGS sequence"/>
</dbReference>
<name>A0A7W9WIK0_9ACTN</name>
<dbReference type="SUPFAM" id="SSF56003">
    <property type="entry name" value="Molybdenum cofactor-binding domain"/>
    <property type="match status" value="1"/>
</dbReference>
<accession>A0A7W9WIK0</accession>
<proteinExistence type="predicted"/>
<dbReference type="Pfam" id="PF20256">
    <property type="entry name" value="MoCoBD_2"/>
    <property type="match status" value="1"/>
</dbReference>
<dbReference type="InterPro" id="IPR036856">
    <property type="entry name" value="Ald_Oxase/Xan_DH_a/b_sf"/>
</dbReference>
<protein>
    <submittedName>
        <fullName evidence="4">Xanthine dehydrogenase YagR molybdenum-binding subunit</fullName>
        <ecNumber evidence="4">1.17.1.4</ecNumber>
    </submittedName>
</protein>
<dbReference type="InterPro" id="IPR037165">
    <property type="entry name" value="AldOxase/xan_DH_Mopterin-bd_sf"/>
</dbReference>
<dbReference type="SUPFAM" id="SSF54665">
    <property type="entry name" value="CO dehydrogenase molybdoprotein N-domain-like"/>
    <property type="match status" value="1"/>
</dbReference>
<keyword evidence="1" id="KW-0500">Molybdenum</keyword>
<dbReference type="EMBL" id="JACHGV010000006">
    <property type="protein sequence ID" value="MBB6078408.1"/>
    <property type="molecule type" value="Genomic_DNA"/>
</dbReference>
<dbReference type="InterPro" id="IPR008274">
    <property type="entry name" value="AldOxase/xan_DH_MoCoBD1"/>
</dbReference>
<dbReference type="PANTHER" id="PTHR11908:SF132">
    <property type="entry name" value="ALDEHYDE OXIDASE 1-RELATED"/>
    <property type="match status" value="1"/>
</dbReference>
<sequence>MTSRTEVPESGIGAPVNRVEARDKVTGSARYTADVRLRDMAHATVVTSTISAGRVRRIDTTRALAAPGVLTVITHRDRMPWRSTPADTGYLENRFPLADDKITYYGQHLAIVVAKNLEQSLHAASLVDIDYEVDASVPTLDEAMPDAYTANGRLIRPPWPQHLVLPPGADPQAALAGADVRTDSTYRVPHFSHVPLEPGAVVAEWSGGTLTLHDCSQDVHGHREVVAAVFGLPPERVRVLSPLVGGAFGNKTDVWGHSLLAAHAARVVRRPVKLVLSRKQVFTSTGHQPPIVQRIRLGAGREGRLAVILHDTVNATEMRGDRPEPAIISTASSYAAPVLAVDAKIAKVNIGPSISLRSPGDAPGSFALESAMDELSYRLGMDPLELRRRNHLNTDPLTGKPWSAKHLLQACELGAERFGWARRTAEPRSMREGGELVGYGMATAVRGEIPDRARAEVEIRADGTAQVRTATQEIGTGALTLVAQITAAGTGVPLGRVSVRAGDTNLPRTAGNAGSRTTGYTGSAVHLAAEKARRAAVRMAVTDPDSPLYGLADGEVEAADGRLFHRDDTKRGETYRALLARHDGKPVVAEASYTPRTSHAVATFGAHFTEVRIDPDLPRVRVTRHVAVFDVGRITNHKAARNQAQGGIVFGMGWALMEKLTPDPVSGRYVDAALTDYHIPVNADVPDIEVLFIDEPDTIAHPHGSKGMGEVVSVGVAASIANAVHHATGRRITDLPITPDKLVG</sequence>
<keyword evidence="5" id="KW-1185">Reference proteome</keyword>
<evidence type="ECO:0000256" key="1">
    <source>
        <dbReference type="ARBA" id="ARBA00022505"/>
    </source>
</evidence>
<organism evidence="4 5">
    <name type="scientific">Streptomyces paradoxus</name>
    <dbReference type="NCBI Taxonomy" id="66375"/>
    <lineage>
        <taxon>Bacteria</taxon>
        <taxon>Bacillati</taxon>
        <taxon>Actinomycetota</taxon>
        <taxon>Actinomycetes</taxon>
        <taxon>Kitasatosporales</taxon>
        <taxon>Streptomycetaceae</taxon>
        <taxon>Streptomyces</taxon>
    </lineage>
</organism>
<keyword evidence="2 4" id="KW-0560">Oxidoreductase</keyword>
<dbReference type="AlphaFoldDB" id="A0A7W9WIK0"/>
<evidence type="ECO:0000313" key="4">
    <source>
        <dbReference type="EMBL" id="MBB6078408.1"/>
    </source>
</evidence>
<comment type="caution">
    <text evidence="4">The sequence shown here is derived from an EMBL/GenBank/DDBJ whole genome shotgun (WGS) entry which is preliminary data.</text>
</comment>
<dbReference type="EC" id="1.17.1.4" evidence="4"/>
<dbReference type="InterPro" id="IPR000674">
    <property type="entry name" value="Ald_Oxase/Xan_DH_a/b"/>
</dbReference>